<gene>
    <name evidence="2" type="ORF">RDB_LOCUS166522</name>
</gene>
<dbReference type="AlphaFoldDB" id="A0A8H3I5B7"/>
<dbReference type="Proteomes" id="UP000663827">
    <property type="component" value="Unassembled WGS sequence"/>
</dbReference>
<keyword evidence="1" id="KW-0472">Membrane</keyword>
<evidence type="ECO:0000256" key="1">
    <source>
        <dbReference type="SAM" id="Phobius"/>
    </source>
</evidence>
<dbReference type="EMBL" id="CAJNJQ010005688">
    <property type="protein sequence ID" value="CAE7220722.1"/>
    <property type="molecule type" value="Genomic_DNA"/>
</dbReference>
<evidence type="ECO:0000313" key="2">
    <source>
        <dbReference type="EMBL" id="CAE7220722.1"/>
    </source>
</evidence>
<reference evidence="2" key="1">
    <citation type="submission" date="2021-01" db="EMBL/GenBank/DDBJ databases">
        <authorList>
            <person name="Kaushik A."/>
        </authorList>
    </citation>
    <scope>NUCLEOTIDE SEQUENCE</scope>
    <source>
        <strain evidence="2">AG5</strain>
    </source>
</reference>
<feature type="transmembrane region" description="Helical" evidence="1">
    <location>
        <begin position="12"/>
        <end position="39"/>
    </location>
</feature>
<sequence>MQIAFQMFNFFVYLPLLVVRSPAAIITLASLGVATDYLLRYLGGIPIMLNNKYIKKLLKRVEHEDLEA</sequence>
<name>A0A8H3I5B7_9AGAM</name>
<accession>A0A8H3I5B7</accession>
<organism evidence="2 3">
    <name type="scientific">Rhizoctonia solani</name>
    <dbReference type="NCBI Taxonomy" id="456999"/>
    <lineage>
        <taxon>Eukaryota</taxon>
        <taxon>Fungi</taxon>
        <taxon>Dikarya</taxon>
        <taxon>Basidiomycota</taxon>
        <taxon>Agaricomycotina</taxon>
        <taxon>Agaricomycetes</taxon>
        <taxon>Cantharellales</taxon>
        <taxon>Ceratobasidiaceae</taxon>
        <taxon>Rhizoctonia</taxon>
    </lineage>
</organism>
<keyword evidence="1" id="KW-1133">Transmembrane helix</keyword>
<evidence type="ECO:0000313" key="3">
    <source>
        <dbReference type="Proteomes" id="UP000663827"/>
    </source>
</evidence>
<protein>
    <submittedName>
        <fullName evidence="2">Uncharacterized protein</fullName>
    </submittedName>
</protein>
<proteinExistence type="predicted"/>
<keyword evidence="1" id="KW-0812">Transmembrane</keyword>
<comment type="caution">
    <text evidence="2">The sequence shown here is derived from an EMBL/GenBank/DDBJ whole genome shotgun (WGS) entry which is preliminary data.</text>
</comment>